<dbReference type="Proteomes" id="UP000593567">
    <property type="component" value="Unassembled WGS sequence"/>
</dbReference>
<gene>
    <name evidence="2" type="ORF">EB796_003007</name>
</gene>
<accession>A0A7J7KLF9</accession>
<reference evidence="2" key="1">
    <citation type="submission" date="2020-06" db="EMBL/GenBank/DDBJ databases">
        <title>Draft genome of Bugula neritina, a colonial animal packing powerful symbionts and potential medicines.</title>
        <authorList>
            <person name="Rayko M."/>
        </authorList>
    </citation>
    <scope>NUCLEOTIDE SEQUENCE [LARGE SCALE GENOMIC DNA]</scope>
    <source>
        <strain evidence="2">Kwan_BN1</strain>
    </source>
</reference>
<protein>
    <recommendedName>
        <fullName evidence="4">Secreted protein</fullName>
    </recommendedName>
</protein>
<feature type="chain" id="PRO_5029747460" description="Secreted protein" evidence="1">
    <location>
        <begin position="16"/>
        <end position="72"/>
    </location>
</feature>
<proteinExistence type="predicted"/>
<comment type="caution">
    <text evidence="2">The sequence shown here is derived from an EMBL/GenBank/DDBJ whole genome shotgun (WGS) entry which is preliminary data.</text>
</comment>
<name>A0A7J7KLF9_BUGNE</name>
<dbReference type="EMBL" id="VXIV02000377">
    <property type="protein sequence ID" value="KAF6038678.1"/>
    <property type="molecule type" value="Genomic_DNA"/>
</dbReference>
<evidence type="ECO:0000313" key="3">
    <source>
        <dbReference type="Proteomes" id="UP000593567"/>
    </source>
</evidence>
<organism evidence="2 3">
    <name type="scientific">Bugula neritina</name>
    <name type="common">Brown bryozoan</name>
    <name type="synonym">Sertularia neritina</name>
    <dbReference type="NCBI Taxonomy" id="10212"/>
    <lineage>
        <taxon>Eukaryota</taxon>
        <taxon>Metazoa</taxon>
        <taxon>Spiralia</taxon>
        <taxon>Lophotrochozoa</taxon>
        <taxon>Bryozoa</taxon>
        <taxon>Gymnolaemata</taxon>
        <taxon>Cheilostomatida</taxon>
        <taxon>Flustrina</taxon>
        <taxon>Buguloidea</taxon>
        <taxon>Bugulidae</taxon>
        <taxon>Bugula</taxon>
    </lineage>
</organism>
<sequence>MNLTITALMSQTFLADLSCLSSVSPWHLLILYNCKGEVCTGRFVSYPPLVSPLSCAPPSTASALFSISARVF</sequence>
<dbReference type="AlphaFoldDB" id="A0A7J7KLF9"/>
<evidence type="ECO:0000313" key="2">
    <source>
        <dbReference type="EMBL" id="KAF6038678.1"/>
    </source>
</evidence>
<feature type="signal peptide" evidence="1">
    <location>
        <begin position="1"/>
        <end position="15"/>
    </location>
</feature>
<keyword evidence="3" id="KW-1185">Reference proteome</keyword>
<keyword evidence="1" id="KW-0732">Signal</keyword>
<evidence type="ECO:0000256" key="1">
    <source>
        <dbReference type="SAM" id="SignalP"/>
    </source>
</evidence>
<evidence type="ECO:0008006" key="4">
    <source>
        <dbReference type="Google" id="ProtNLM"/>
    </source>
</evidence>